<evidence type="ECO:0000259" key="6">
    <source>
        <dbReference type="PROSITE" id="PS51328"/>
    </source>
</evidence>
<dbReference type="InterPro" id="IPR005052">
    <property type="entry name" value="Lectin_leg"/>
</dbReference>
<dbReference type="InterPro" id="IPR013320">
    <property type="entry name" value="ConA-like_dom_sf"/>
</dbReference>
<evidence type="ECO:0000256" key="5">
    <source>
        <dbReference type="ARBA" id="ARBA00023136"/>
    </source>
</evidence>
<organism evidence="7 8">
    <name type="scientific">Ranatra chinensis</name>
    <dbReference type="NCBI Taxonomy" id="642074"/>
    <lineage>
        <taxon>Eukaryota</taxon>
        <taxon>Metazoa</taxon>
        <taxon>Ecdysozoa</taxon>
        <taxon>Arthropoda</taxon>
        <taxon>Hexapoda</taxon>
        <taxon>Insecta</taxon>
        <taxon>Pterygota</taxon>
        <taxon>Neoptera</taxon>
        <taxon>Paraneoptera</taxon>
        <taxon>Hemiptera</taxon>
        <taxon>Heteroptera</taxon>
        <taxon>Panheteroptera</taxon>
        <taxon>Nepomorpha</taxon>
        <taxon>Nepidae</taxon>
        <taxon>Ranatrinae</taxon>
        <taxon>Ranatra</taxon>
    </lineage>
</organism>
<dbReference type="AlphaFoldDB" id="A0ABD0ZAS7"/>
<dbReference type="PANTHER" id="PTHR12223:SF45">
    <property type="entry name" value="RE50040P"/>
    <property type="match status" value="1"/>
</dbReference>
<feature type="domain" description="L-type lectin-like" evidence="6">
    <location>
        <begin position="1"/>
        <end position="163"/>
    </location>
</feature>
<dbReference type="Gene3D" id="2.60.120.200">
    <property type="match status" value="1"/>
</dbReference>
<accession>A0ABD0ZAS7</accession>
<comment type="caution">
    <text evidence="7">The sequence shown here is derived from an EMBL/GenBank/DDBJ whole genome shotgun (WGS) entry which is preliminary data.</text>
</comment>
<dbReference type="EMBL" id="JBFDAA010000004">
    <property type="protein sequence ID" value="KAL1137948.1"/>
    <property type="molecule type" value="Genomic_DNA"/>
</dbReference>
<dbReference type="Proteomes" id="UP001558652">
    <property type="component" value="Unassembled WGS sequence"/>
</dbReference>
<dbReference type="InterPro" id="IPR051136">
    <property type="entry name" value="Intracellular_Lectin-GPT"/>
</dbReference>
<evidence type="ECO:0000313" key="8">
    <source>
        <dbReference type="Proteomes" id="UP001558652"/>
    </source>
</evidence>
<dbReference type="PROSITE" id="PS51328">
    <property type="entry name" value="L_LECTIN_LIKE"/>
    <property type="match status" value="1"/>
</dbReference>
<keyword evidence="5" id="KW-0472">Membrane</keyword>
<dbReference type="GO" id="GO:0016020">
    <property type="term" value="C:membrane"/>
    <property type="evidence" value="ECO:0007669"/>
    <property type="project" value="UniProtKB-SubCell"/>
</dbReference>
<sequence>MVIQFKVHGSGKDLYGDGMAIWYARDRMVDGPIFGSADYFHGLAVIIDTYSNHNGEHNHQHPYISAMVNNGTLHYDHDRDGTHTQLAGCEVKLRNLYYDTNILIRYERETLTVMTDLDNKADWKDCLSVSGVHLPTGYYFGVSAATGDLSDAHDIMSIRLLELDTPDATVEDRSNIVPSAERFEAPRESFVYSNRVSSDSGYGAIAEEPHYVPVHVDENYVHVPYLNNTSLADNKLFQL</sequence>
<name>A0ABD0ZAS7_9HEMI</name>
<evidence type="ECO:0000256" key="2">
    <source>
        <dbReference type="ARBA" id="ARBA00022692"/>
    </source>
</evidence>
<dbReference type="SUPFAM" id="SSF49899">
    <property type="entry name" value="Concanavalin A-like lectins/glucanases"/>
    <property type="match status" value="1"/>
</dbReference>
<evidence type="ECO:0000256" key="3">
    <source>
        <dbReference type="ARBA" id="ARBA00022729"/>
    </source>
</evidence>
<evidence type="ECO:0000256" key="4">
    <source>
        <dbReference type="ARBA" id="ARBA00022989"/>
    </source>
</evidence>
<evidence type="ECO:0000256" key="1">
    <source>
        <dbReference type="ARBA" id="ARBA00004479"/>
    </source>
</evidence>
<keyword evidence="2" id="KW-0812">Transmembrane</keyword>
<protein>
    <recommendedName>
        <fullName evidence="6">L-type lectin-like domain-containing protein</fullName>
    </recommendedName>
</protein>
<evidence type="ECO:0000313" key="7">
    <source>
        <dbReference type="EMBL" id="KAL1137948.1"/>
    </source>
</evidence>
<dbReference type="Pfam" id="PF03388">
    <property type="entry name" value="Lectin_leg-like"/>
    <property type="match status" value="1"/>
</dbReference>
<comment type="subcellular location">
    <subcellularLocation>
        <location evidence="1">Membrane</location>
        <topology evidence="1">Single-pass type I membrane protein</topology>
    </subcellularLocation>
</comment>
<keyword evidence="3" id="KW-0732">Signal</keyword>
<proteinExistence type="predicted"/>
<keyword evidence="8" id="KW-1185">Reference proteome</keyword>
<reference evidence="7 8" key="1">
    <citation type="submission" date="2024-07" db="EMBL/GenBank/DDBJ databases">
        <title>Chromosome-level genome assembly of the water stick insect Ranatra chinensis (Heteroptera: Nepidae).</title>
        <authorList>
            <person name="Liu X."/>
        </authorList>
    </citation>
    <scope>NUCLEOTIDE SEQUENCE [LARGE SCALE GENOMIC DNA]</scope>
    <source>
        <strain evidence="7">Cailab_2021Rc</strain>
        <tissue evidence="7">Muscle</tissue>
    </source>
</reference>
<dbReference type="PANTHER" id="PTHR12223">
    <property type="entry name" value="VESICULAR MANNOSE-BINDING LECTIN"/>
    <property type="match status" value="1"/>
</dbReference>
<keyword evidence="4" id="KW-1133">Transmembrane helix</keyword>
<gene>
    <name evidence="7" type="ORF">AAG570_009643</name>
</gene>